<dbReference type="SUPFAM" id="SSF52151">
    <property type="entry name" value="FabD/lysophospholipase-like"/>
    <property type="match status" value="1"/>
</dbReference>
<dbReference type="InterPro" id="IPR050301">
    <property type="entry name" value="NTE"/>
</dbReference>
<keyword evidence="3 4" id="KW-0443">Lipid metabolism</keyword>
<proteinExistence type="predicted"/>
<dbReference type="GO" id="GO:0016787">
    <property type="term" value="F:hydrolase activity"/>
    <property type="evidence" value="ECO:0007669"/>
    <property type="project" value="UniProtKB-UniRule"/>
</dbReference>
<dbReference type="STRING" id="749222.Nitsa_2096"/>
<dbReference type="InterPro" id="IPR016035">
    <property type="entry name" value="Acyl_Trfase/lysoPLipase"/>
</dbReference>
<organism evidence="6 7">
    <name type="scientific">Nitratifractor salsuginis (strain DSM 16511 / JCM 12458 / E9I37-1)</name>
    <dbReference type="NCBI Taxonomy" id="749222"/>
    <lineage>
        <taxon>Bacteria</taxon>
        <taxon>Pseudomonadati</taxon>
        <taxon>Campylobacterota</taxon>
        <taxon>Epsilonproteobacteria</taxon>
        <taxon>Campylobacterales</taxon>
        <taxon>Sulfurovaceae</taxon>
        <taxon>Nitratifractor</taxon>
    </lineage>
</organism>
<keyword evidence="7" id="KW-1185">Reference proteome</keyword>
<evidence type="ECO:0000259" key="5">
    <source>
        <dbReference type="PROSITE" id="PS51635"/>
    </source>
</evidence>
<reference evidence="7" key="2">
    <citation type="submission" date="2011-01" db="EMBL/GenBank/DDBJ databases">
        <title>The complete genome of Nitratifractor salsuginis DSM 16511.</title>
        <authorList>
            <consortium name="US DOE Joint Genome Institute (JGI-PGF)"/>
            <person name="Lucas S."/>
            <person name="Copeland A."/>
            <person name="Lapidus A."/>
            <person name="Bruce D."/>
            <person name="Goodwin L."/>
            <person name="Pitluck S."/>
            <person name="Kyrpides N."/>
            <person name="Mavromatis K."/>
            <person name="Ivanova N."/>
            <person name="Mikhailova N."/>
            <person name="Zeytun A."/>
            <person name="Detter J.C."/>
            <person name="Tapia R."/>
            <person name="Han C."/>
            <person name="Land M."/>
            <person name="Hauser L."/>
            <person name="Markowitz V."/>
            <person name="Cheng J.-F."/>
            <person name="Hugenholtz P."/>
            <person name="Woyke T."/>
            <person name="Wu D."/>
            <person name="Tindall B."/>
            <person name="Schuetze A."/>
            <person name="Brambilla E."/>
            <person name="Klenk H.-P."/>
            <person name="Eisen J.A."/>
        </authorList>
    </citation>
    <scope>NUCLEOTIDE SEQUENCE [LARGE SCALE GENOMIC DNA]</scope>
    <source>
        <strain evidence="7">DSM 16511 / JCM 12458 / E9I37-1</strain>
    </source>
</reference>
<feature type="domain" description="PNPLA" evidence="5">
    <location>
        <begin position="11"/>
        <end position="171"/>
    </location>
</feature>
<feature type="active site" description="Nucleophile" evidence="4">
    <location>
        <position position="44"/>
    </location>
</feature>
<reference evidence="6 7" key="1">
    <citation type="journal article" date="2011" name="Stand. Genomic Sci.">
        <title>Complete genome sequence of Nitratifractor salsuginis type strain (E9I37-1).</title>
        <authorList>
            <person name="Anderson I."/>
            <person name="Sikorski J."/>
            <person name="Zeytun A."/>
            <person name="Nolan M."/>
            <person name="Lapidus A."/>
            <person name="Lucas S."/>
            <person name="Hammon N."/>
            <person name="Deshpande S."/>
            <person name="Cheng J.F."/>
            <person name="Tapia R."/>
            <person name="Han C."/>
            <person name="Goodwin L."/>
            <person name="Pitluck S."/>
            <person name="Liolios K."/>
            <person name="Pagani I."/>
            <person name="Ivanova N."/>
            <person name="Huntemann M."/>
            <person name="Mavromatis K."/>
            <person name="Ovchinikova G."/>
            <person name="Pati A."/>
            <person name="Chen A."/>
            <person name="Palaniappan K."/>
            <person name="Land M."/>
            <person name="Hauser L."/>
            <person name="Brambilla E.M."/>
            <person name="Ngatchou-Djao O.D."/>
            <person name="Rohde M."/>
            <person name="Tindall B.J."/>
            <person name="Goker M."/>
            <person name="Detter J.C."/>
            <person name="Woyke T."/>
            <person name="Bristow J."/>
            <person name="Eisen J.A."/>
            <person name="Markowitz V."/>
            <person name="Hugenholtz P."/>
            <person name="Klenk H.P."/>
            <person name="Kyrpides N.C."/>
        </authorList>
    </citation>
    <scope>NUCLEOTIDE SEQUENCE [LARGE SCALE GENOMIC DNA]</scope>
    <source>
        <strain evidence="7">DSM 16511 / JCM 12458 / E9I37-1</strain>
    </source>
</reference>
<evidence type="ECO:0000313" key="6">
    <source>
        <dbReference type="EMBL" id="ADV47337.1"/>
    </source>
</evidence>
<feature type="active site" description="Proton acceptor" evidence="4">
    <location>
        <position position="158"/>
    </location>
</feature>
<dbReference type="HOGENOM" id="CLU_047251_2_1_7"/>
<evidence type="ECO:0000256" key="4">
    <source>
        <dbReference type="PROSITE-ProRule" id="PRU01161"/>
    </source>
</evidence>
<dbReference type="PANTHER" id="PTHR14226">
    <property type="entry name" value="NEUROPATHY TARGET ESTERASE/SWISS CHEESE D.MELANOGASTER"/>
    <property type="match status" value="1"/>
</dbReference>
<dbReference type="Gene3D" id="3.40.1090.10">
    <property type="entry name" value="Cytosolic phospholipase A2 catalytic domain"/>
    <property type="match status" value="1"/>
</dbReference>
<dbReference type="AlphaFoldDB" id="E6X3C4"/>
<dbReference type="EMBL" id="CP002452">
    <property type="protein sequence ID" value="ADV47337.1"/>
    <property type="molecule type" value="Genomic_DNA"/>
</dbReference>
<dbReference type="PROSITE" id="PS51635">
    <property type="entry name" value="PNPLA"/>
    <property type="match status" value="1"/>
</dbReference>
<dbReference type="InterPro" id="IPR002641">
    <property type="entry name" value="PNPLA_dom"/>
</dbReference>
<evidence type="ECO:0000256" key="1">
    <source>
        <dbReference type="ARBA" id="ARBA00022801"/>
    </source>
</evidence>
<evidence type="ECO:0000313" key="7">
    <source>
        <dbReference type="Proteomes" id="UP000008633"/>
    </source>
</evidence>
<dbReference type="Proteomes" id="UP000008633">
    <property type="component" value="Chromosome"/>
</dbReference>
<accession>E6X3C4</accession>
<sequence>MKKTNGKKISLVLGSGGARGYAHIGVIEELERQGYEIVCISGASMGALIGGLHAAGKLQEYKKWVLGLDALDVMGLLDFSWDSRGMVRGDKVLRKLEKILGKARIEELPIDYTAVATDLRRNREVWFQEGDLLEAIRASIAIPSFFTPVEKDGMLLVDGGAVDPLPVAPTMASHSDLTIAVSLFGEGPAPRIDMPEEVRLKESKLDEIASEIIARTRRWFETRTSDEEKEEEKSYHLFDIIDKTIDSMQKTLLGYRLGGYPPDLMIEIPQEVCGALDFHKAWEVIETGRFYAQRALENIG</sequence>
<gene>
    <name evidence="6" type="ordered locus">Nitsa_2096</name>
</gene>
<dbReference type="KEGG" id="nsa:Nitsa_2096"/>
<feature type="short sequence motif" description="DGA/G" evidence="4">
    <location>
        <begin position="158"/>
        <end position="160"/>
    </location>
</feature>
<dbReference type="RefSeq" id="WP_013555022.1">
    <property type="nucleotide sequence ID" value="NC_014935.1"/>
</dbReference>
<name>E6X3C4_NITSE</name>
<dbReference type="PANTHER" id="PTHR14226:SF76">
    <property type="entry name" value="NTE FAMILY PROTEIN RSSA"/>
    <property type="match status" value="1"/>
</dbReference>
<dbReference type="eggNOG" id="COG1752">
    <property type="taxonomic scope" value="Bacteria"/>
</dbReference>
<evidence type="ECO:0000256" key="2">
    <source>
        <dbReference type="ARBA" id="ARBA00022963"/>
    </source>
</evidence>
<protein>
    <submittedName>
        <fullName evidence="6">Patatin</fullName>
    </submittedName>
</protein>
<evidence type="ECO:0000256" key="3">
    <source>
        <dbReference type="ARBA" id="ARBA00023098"/>
    </source>
</evidence>
<dbReference type="GO" id="GO:0016042">
    <property type="term" value="P:lipid catabolic process"/>
    <property type="evidence" value="ECO:0007669"/>
    <property type="project" value="UniProtKB-UniRule"/>
</dbReference>
<feature type="short sequence motif" description="GXSXG" evidence="4">
    <location>
        <begin position="42"/>
        <end position="46"/>
    </location>
</feature>
<comment type="caution">
    <text evidence="4">Lacks conserved residue(s) required for the propagation of feature annotation.</text>
</comment>
<dbReference type="Pfam" id="PF01734">
    <property type="entry name" value="Patatin"/>
    <property type="match status" value="1"/>
</dbReference>
<dbReference type="OrthoDB" id="5290098at2"/>
<keyword evidence="2 4" id="KW-0442">Lipid degradation</keyword>
<keyword evidence="1 4" id="KW-0378">Hydrolase</keyword>